<gene>
    <name evidence="4" type="ORF">HaLaN_16234</name>
</gene>
<proteinExistence type="predicted"/>
<dbReference type="Proteomes" id="UP000485058">
    <property type="component" value="Unassembled WGS sequence"/>
</dbReference>
<dbReference type="SUPFAM" id="SSF54791">
    <property type="entry name" value="Eukaryotic type KH-domain (KH-domain type I)"/>
    <property type="match status" value="2"/>
</dbReference>
<dbReference type="PANTHER" id="PTHR10288">
    <property type="entry name" value="KH DOMAIN CONTAINING RNA BINDING PROTEIN"/>
    <property type="match status" value="1"/>
</dbReference>
<dbReference type="InterPro" id="IPR036612">
    <property type="entry name" value="KH_dom_type_1_sf"/>
</dbReference>
<dbReference type="Pfam" id="PF00013">
    <property type="entry name" value="KH_1"/>
    <property type="match status" value="2"/>
</dbReference>
<protein>
    <recommendedName>
        <fullName evidence="3">K Homology domain-containing protein</fullName>
    </recommendedName>
</protein>
<keyword evidence="1" id="KW-0677">Repeat</keyword>
<dbReference type="CDD" id="cd22459">
    <property type="entry name" value="KH-I_PEPPER_rpt1_like"/>
    <property type="match status" value="1"/>
</dbReference>
<evidence type="ECO:0000259" key="3">
    <source>
        <dbReference type="SMART" id="SM00322"/>
    </source>
</evidence>
<sequence length="176" mass="19103">MTSLKRPFQEMEQQGEQEGLPVIVKLICPVDRTGSIIGKGGEVIRQIRQETGAKVKVEDVVTGHPDRAVTISAPDRQRLMSRVLEVDGLDGRPVIPEQATVQLIVDRGFIGTIVGRAGASVNGIKNDCGVTLHINPPIPSPLVAPEEQICKISGPYPGLKKAVHLLLERVREALQR</sequence>
<name>A0A699ZK01_HAELA</name>
<dbReference type="InterPro" id="IPR004088">
    <property type="entry name" value="KH_dom_type_1"/>
</dbReference>
<feature type="non-terminal residue" evidence="4">
    <location>
        <position position="1"/>
    </location>
</feature>
<dbReference type="SMART" id="SM00322">
    <property type="entry name" value="KH"/>
    <property type="match status" value="2"/>
</dbReference>
<evidence type="ECO:0000256" key="1">
    <source>
        <dbReference type="ARBA" id="ARBA00022737"/>
    </source>
</evidence>
<dbReference type="EMBL" id="BLLF01001440">
    <property type="protein sequence ID" value="GFH19306.1"/>
    <property type="molecule type" value="Genomic_DNA"/>
</dbReference>
<keyword evidence="5" id="KW-1185">Reference proteome</keyword>
<feature type="domain" description="K Homology" evidence="3">
    <location>
        <begin position="20"/>
        <end position="90"/>
    </location>
</feature>
<comment type="caution">
    <text evidence="4">The sequence shown here is derived from an EMBL/GenBank/DDBJ whole genome shotgun (WGS) entry which is preliminary data.</text>
</comment>
<evidence type="ECO:0000313" key="4">
    <source>
        <dbReference type="EMBL" id="GFH19306.1"/>
    </source>
</evidence>
<evidence type="ECO:0000313" key="5">
    <source>
        <dbReference type="Proteomes" id="UP000485058"/>
    </source>
</evidence>
<dbReference type="InterPro" id="IPR004087">
    <property type="entry name" value="KH_dom"/>
</dbReference>
<feature type="non-terminal residue" evidence="4">
    <location>
        <position position="176"/>
    </location>
</feature>
<evidence type="ECO:0000256" key="2">
    <source>
        <dbReference type="PROSITE-ProRule" id="PRU00117"/>
    </source>
</evidence>
<reference evidence="4 5" key="1">
    <citation type="submission" date="2020-02" db="EMBL/GenBank/DDBJ databases">
        <title>Draft genome sequence of Haematococcus lacustris strain NIES-144.</title>
        <authorList>
            <person name="Morimoto D."/>
            <person name="Nakagawa S."/>
            <person name="Yoshida T."/>
            <person name="Sawayama S."/>
        </authorList>
    </citation>
    <scope>NUCLEOTIDE SEQUENCE [LARGE SCALE GENOMIC DNA]</scope>
    <source>
        <strain evidence="4 5">NIES-144</strain>
    </source>
</reference>
<dbReference type="AlphaFoldDB" id="A0A699ZK01"/>
<feature type="domain" description="K Homology" evidence="3">
    <location>
        <begin position="97"/>
        <end position="171"/>
    </location>
</feature>
<dbReference type="GO" id="GO:0003723">
    <property type="term" value="F:RNA binding"/>
    <property type="evidence" value="ECO:0007669"/>
    <property type="project" value="UniProtKB-UniRule"/>
</dbReference>
<keyword evidence="2" id="KW-0694">RNA-binding</keyword>
<accession>A0A699ZK01</accession>
<dbReference type="PROSITE" id="PS50084">
    <property type="entry name" value="KH_TYPE_1"/>
    <property type="match status" value="2"/>
</dbReference>
<dbReference type="Gene3D" id="3.30.1370.10">
    <property type="entry name" value="K Homology domain, type 1"/>
    <property type="match status" value="2"/>
</dbReference>
<organism evidence="4 5">
    <name type="scientific">Haematococcus lacustris</name>
    <name type="common">Green alga</name>
    <name type="synonym">Haematococcus pluvialis</name>
    <dbReference type="NCBI Taxonomy" id="44745"/>
    <lineage>
        <taxon>Eukaryota</taxon>
        <taxon>Viridiplantae</taxon>
        <taxon>Chlorophyta</taxon>
        <taxon>core chlorophytes</taxon>
        <taxon>Chlorophyceae</taxon>
        <taxon>CS clade</taxon>
        <taxon>Chlamydomonadales</taxon>
        <taxon>Haematococcaceae</taxon>
        <taxon>Haematococcus</taxon>
    </lineage>
</organism>